<feature type="compositionally biased region" description="Basic and acidic residues" evidence="1">
    <location>
        <begin position="808"/>
        <end position="819"/>
    </location>
</feature>
<evidence type="ECO:0000313" key="2">
    <source>
        <dbReference type="EMBL" id="KAF6239364.1"/>
    </source>
</evidence>
<dbReference type="Proteomes" id="UP000578531">
    <property type="component" value="Unassembled WGS sequence"/>
</dbReference>
<sequence>MTSSKETPQEPPRNGLRPPPPATPFNNEPSPSHQSHHTVLTDPVFNPKRSSQRNKHSSIVPDSMSPNLKRRTSRFGLSSLFSRSKPLATEGVQEKLGVQWECDEPAGTSKSAETTALQKKDFEPRSPEIQARPDIDPPAAPLRSRTSKSALRSSFRRDITSRSSAAWDPPPLFQAYPQAVRHATLRAPALSADTILRLNAERNGSSNQRVESYTPEVNGMKCSKEKKLKRPTALDVLSKGDWTRKTFVLITSGYFLQYAGQGPFDRLPEKIMSLTKESAAFASDAIPGKPYVLQISQVAHDDGSLDTEASRSMFKNLGLRSQMKRSTSSFLLVFESPEELSAWMATVRKEIQAMGGKEYRPDEFRKPAEVESIQQLHQRPSQRYLVKRDPNRFSQITDLVPNVTFGNNTLSPEPSKQAVVDPTDPSFVRRQSMATQQSIESRATSNTAESINQIHLDHLRESPRQSYASVGKTTSSSRDSSPGPSPVNLQADIPQWPQNFNERRQTTSMYHGLVKSSAQQLTSPNKIRRESTTSPPAPPSSHRISKYAPQQQRTPSPAAPNFSVPTFSKRYSSSSNSPALSCTTSKPQTPPAALIHASPSPAVIISEEGAGNGRRTSIIGELQHLQKPSPRALNGLFPSTSTPPRSAGSCGPPSSSEGNPPFSRRFSSLEYSRGVSPLQLASHSPSPHPPPTTALPAIPGADLSSRSSFINPPLSPLPPLPGAEESRASSTTPTPPTALLASPSATPSPHTFVTPSPSPPSPPPTALPEMEPPRGGFSYPPPTKALPAVPDVSPSSRASILPSPPRTPSHESTAREPPHDSVMPQANLSVPIVPQTEAPHQSSFIQIPTTQESTRIDQTRAQDLRRPVSMQVRSQSPASYATPPQTAFKTTFDFENITPPPTESLPSPLRPTRDPPPPPSEQRPQLGFRKSSPRTGREPPPVSAVPSPRSRISVISPATHYFDEAAPHPFIPPIKVSDRKSRGSLDGPWNPAYGAPQRTFLDLGAV</sequence>
<feature type="compositionally biased region" description="Pro residues" evidence="1">
    <location>
        <begin position="756"/>
        <end position="766"/>
    </location>
</feature>
<feature type="region of interest" description="Disordered" evidence="1">
    <location>
        <begin position="516"/>
        <end position="600"/>
    </location>
</feature>
<feature type="compositionally biased region" description="Polar residues" evidence="1">
    <location>
        <begin position="871"/>
        <end position="889"/>
    </location>
</feature>
<feature type="compositionally biased region" description="Polar residues" evidence="1">
    <location>
        <begin position="108"/>
        <end position="117"/>
    </location>
</feature>
<proteinExistence type="predicted"/>
<dbReference type="AlphaFoldDB" id="A0A8H6L879"/>
<feature type="compositionally biased region" description="Low complexity" evidence="1">
    <location>
        <begin position="74"/>
        <end position="84"/>
    </location>
</feature>
<feature type="compositionally biased region" description="Basic and acidic residues" evidence="1">
    <location>
        <begin position="118"/>
        <end position="135"/>
    </location>
</feature>
<feature type="compositionally biased region" description="Polar residues" evidence="1">
    <location>
        <begin position="563"/>
        <end position="587"/>
    </location>
</feature>
<name>A0A8H6L879_9LECA</name>
<dbReference type="GeneID" id="59284298"/>
<gene>
    <name evidence="2" type="ORF">HO173_002626</name>
</gene>
<feature type="region of interest" description="Disordered" evidence="1">
    <location>
        <begin position="964"/>
        <end position="996"/>
    </location>
</feature>
<organism evidence="2 3">
    <name type="scientific">Letharia columbiana</name>
    <dbReference type="NCBI Taxonomy" id="112416"/>
    <lineage>
        <taxon>Eukaryota</taxon>
        <taxon>Fungi</taxon>
        <taxon>Dikarya</taxon>
        <taxon>Ascomycota</taxon>
        <taxon>Pezizomycotina</taxon>
        <taxon>Lecanoromycetes</taxon>
        <taxon>OSLEUM clade</taxon>
        <taxon>Lecanoromycetidae</taxon>
        <taxon>Lecanorales</taxon>
        <taxon>Lecanorineae</taxon>
        <taxon>Parmeliaceae</taxon>
        <taxon>Letharia</taxon>
    </lineage>
</organism>
<evidence type="ECO:0008006" key="4">
    <source>
        <dbReference type="Google" id="ProtNLM"/>
    </source>
</evidence>
<evidence type="ECO:0000313" key="3">
    <source>
        <dbReference type="Proteomes" id="UP000578531"/>
    </source>
</evidence>
<accession>A0A8H6L879</accession>
<dbReference type="RefSeq" id="XP_037168651.1">
    <property type="nucleotide sequence ID" value="XM_037304558.1"/>
</dbReference>
<feature type="compositionally biased region" description="Polar residues" evidence="1">
    <location>
        <begin position="464"/>
        <end position="474"/>
    </location>
</feature>
<keyword evidence="3" id="KW-1185">Reference proteome</keyword>
<feature type="compositionally biased region" description="Low complexity" evidence="1">
    <location>
        <begin position="728"/>
        <end position="755"/>
    </location>
</feature>
<feature type="region of interest" description="Disordered" evidence="1">
    <location>
        <begin position="458"/>
        <end position="492"/>
    </location>
</feature>
<dbReference type="EMBL" id="JACCJC010000006">
    <property type="protein sequence ID" value="KAF6239364.1"/>
    <property type="molecule type" value="Genomic_DNA"/>
</dbReference>
<feature type="compositionally biased region" description="Polar residues" evidence="1">
    <location>
        <begin position="838"/>
        <end position="853"/>
    </location>
</feature>
<feature type="region of interest" description="Disordered" evidence="1">
    <location>
        <begin position="624"/>
        <end position="951"/>
    </location>
</feature>
<dbReference type="SUPFAM" id="SSF50729">
    <property type="entry name" value="PH domain-like"/>
    <property type="match status" value="1"/>
</dbReference>
<dbReference type="OrthoDB" id="1749473at2759"/>
<feature type="region of interest" description="Disordered" evidence="1">
    <location>
        <begin position="1"/>
        <end position="163"/>
    </location>
</feature>
<feature type="compositionally biased region" description="Low complexity" evidence="1">
    <location>
        <begin position="676"/>
        <end position="685"/>
    </location>
</feature>
<protein>
    <recommendedName>
        <fullName evidence="4">PH domain-containing protein</fullName>
    </recommendedName>
</protein>
<evidence type="ECO:0000256" key="1">
    <source>
        <dbReference type="SAM" id="MobiDB-lite"/>
    </source>
</evidence>
<feature type="compositionally biased region" description="Basic and acidic residues" evidence="1">
    <location>
        <begin position="854"/>
        <end position="866"/>
    </location>
</feature>
<comment type="caution">
    <text evidence="2">The sequence shown here is derived from an EMBL/GenBank/DDBJ whole genome shotgun (WGS) entry which is preliminary data.</text>
</comment>
<feature type="compositionally biased region" description="Polar residues" evidence="1">
    <location>
        <begin position="516"/>
        <end position="525"/>
    </location>
</feature>
<reference evidence="2 3" key="1">
    <citation type="journal article" date="2020" name="Genomics">
        <title>Complete, high-quality genomes from long-read metagenomic sequencing of two wolf lichen thalli reveals enigmatic genome architecture.</title>
        <authorList>
            <person name="McKenzie S.K."/>
            <person name="Walston R.F."/>
            <person name="Allen J.L."/>
        </authorList>
    </citation>
    <scope>NUCLEOTIDE SEQUENCE [LARGE SCALE GENOMIC DNA]</scope>
    <source>
        <strain evidence="2">WasteWater2</strain>
    </source>
</reference>